<evidence type="ECO:0000256" key="6">
    <source>
        <dbReference type="ARBA" id="ARBA00022801"/>
    </source>
</evidence>
<dbReference type="CDD" id="cd00303">
    <property type="entry name" value="retropepsin_like"/>
    <property type="match status" value="1"/>
</dbReference>
<keyword evidence="14" id="KW-1185">Reference proteome</keyword>
<dbReference type="GO" id="GO:0003723">
    <property type="term" value="F:RNA binding"/>
    <property type="evidence" value="ECO:0007669"/>
    <property type="project" value="UniProtKB-KW"/>
</dbReference>
<keyword evidence="1" id="KW-0645">Protease</keyword>
<dbReference type="InterPro" id="IPR021109">
    <property type="entry name" value="Peptidase_aspartic_dom_sf"/>
</dbReference>
<dbReference type="Pfam" id="PF17919">
    <property type="entry name" value="RT_RNaseH_2"/>
    <property type="match status" value="1"/>
</dbReference>
<name>A0A8B7BKV1_PHODC</name>
<dbReference type="Gene3D" id="3.30.70.270">
    <property type="match status" value="2"/>
</dbReference>
<dbReference type="Pfam" id="PF08284">
    <property type="entry name" value="RVP_2"/>
    <property type="match status" value="1"/>
</dbReference>
<feature type="domain" description="Reverse transcriptase" evidence="13">
    <location>
        <begin position="583"/>
        <end position="762"/>
    </location>
</feature>
<reference evidence="15" key="1">
    <citation type="submission" date="2025-08" db="UniProtKB">
        <authorList>
            <consortium name="RefSeq"/>
        </authorList>
    </citation>
    <scope>IDENTIFICATION</scope>
    <source>
        <tissue evidence="15">Young leaves</tissue>
    </source>
</reference>
<evidence type="ECO:0000256" key="3">
    <source>
        <dbReference type="ARBA" id="ARBA00022695"/>
    </source>
</evidence>
<dbReference type="GO" id="GO:0004519">
    <property type="term" value="F:endonuclease activity"/>
    <property type="evidence" value="ECO:0007669"/>
    <property type="project" value="UniProtKB-KW"/>
</dbReference>
<dbReference type="InterPro" id="IPR005162">
    <property type="entry name" value="Retrotrans_gag_dom"/>
</dbReference>
<dbReference type="FunFam" id="3.30.70.270:FF:000020">
    <property type="entry name" value="Transposon Tf2-6 polyprotein-like Protein"/>
    <property type="match status" value="1"/>
</dbReference>
<dbReference type="RefSeq" id="XP_008779589.2">
    <property type="nucleotide sequence ID" value="XM_008781367.3"/>
</dbReference>
<keyword evidence="4" id="KW-0540">Nuclease</keyword>
<keyword evidence="7" id="KW-0460">Magnesium</keyword>
<keyword evidence="11" id="KW-0511">Multifunctional enzyme</keyword>
<feature type="compositionally biased region" description="Pro residues" evidence="12">
    <location>
        <begin position="48"/>
        <end position="62"/>
    </location>
</feature>
<dbReference type="Pfam" id="PF00078">
    <property type="entry name" value="RVT_1"/>
    <property type="match status" value="1"/>
</dbReference>
<dbReference type="OrthoDB" id="117622at2759"/>
<dbReference type="GO" id="GO:0015074">
    <property type="term" value="P:DNA integration"/>
    <property type="evidence" value="ECO:0007669"/>
    <property type="project" value="UniProtKB-KW"/>
</dbReference>
<gene>
    <name evidence="15" type="primary">LOC103699337</name>
</gene>
<dbReference type="GeneID" id="103699337"/>
<evidence type="ECO:0000256" key="1">
    <source>
        <dbReference type="ARBA" id="ARBA00022670"/>
    </source>
</evidence>
<evidence type="ECO:0000313" key="14">
    <source>
        <dbReference type="Proteomes" id="UP000228380"/>
    </source>
</evidence>
<keyword evidence="3" id="KW-0548">Nucleotidyltransferase</keyword>
<organism evidence="14 15">
    <name type="scientific">Phoenix dactylifera</name>
    <name type="common">Date palm</name>
    <dbReference type="NCBI Taxonomy" id="42345"/>
    <lineage>
        <taxon>Eukaryota</taxon>
        <taxon>Viridiplantae</taxon>
        <taxon>Streptophyta</taxon>
        <taxon>Embryophyta</taxon>
        <taxon>Tracheophyta</taxon>
        <taxon>Spermatophyta</taxon>
        <taxon>Magnoliopsida</taxon>
        <taxon>Liliopsida</taxon>
        <taxon>Arecaceae</taxon>
        <taxon>Coryphoideae</taxon>
        <taxon>Phoeniceae</taxon>
        <taxon>Phoenix</taxon>
    </lineage>
</organism>
<dbReference type="PANTHER" id="PTHR37984:SF5">
    <property type="entry name" value="PROTEIN NYNRIN-LIKE"/>
    <property type="match status" value="1"/>
</dbReference>
<dbReference type="CDD" id="cd01647">
    <property type="entry name" value="RT_LTR"/>
    <property type="match status" value="1"/>
</dbReference>
<keyword evidence="6" id="KW-0378">Hydrolase</keyword>
<evidence type="ECO:0000256" key="8">
    <source>
        <dbReference type="ARBA" id="ARBA00022884"/>
    </source>
</evidence>
<dbReference type="AlphaFoldDB" id="A0A8B7BKV1"/>
<dbReference type="GO" id="GO:0006508">
    <property type="term" value="P:proteolysis"/>
    <property type="evidence" value="ECO:0007669"/>
    <property type="project" value="UniProtKB-KW"/>
</dbReference>
<dbReference type="KEGG" id="pda:103699337"/>
<evidence type="ECO:0000259" key="13">
    <source>
        <dbReference type="PROSITE" id="PS50878"/>
    </source>
</evidence>
<dbReference type="InterPro" id="IPR043502">
    <property type="entry name" value="DNA/RNA_pol_sf"/>
</dbReference>
<evidence type="ECO:0000256" key="9">
    <source>
        <dbReference type="ARBA" id="ARBA00022908"/>
    </source>
</evidence>
<evidence type="ECO:0000256" key="2">
    <source>
        <dbReference type="ARBA" id="ARBA00022679"/>
    </source>
</evidence>
<dbReference type="PROSITE" id="PS50878">
    <property type="entry name" value="RT_POL"/>
    <property type="match status" value="1"/>
</dbReference>
<keyword evidence="2" id="KW-0808">Transferase</keyword>
<dbReference type="PANTHER" id="PTHR37984">
    <property type="entry name" value="PROTEIN CBG26694"/>
    <property type="match status" value="1"/>
</dbReference>
<sequence length="930" mass="107288">MTNKERIEHLEAEMSTIQEEIRNMEARMDGRITEVLEALRHLQISAPTPSPFEPMPSQPPSPREGGYGRREEPVGSLCHPRMDFSRFTGDDPIVWLNRAEQYFDTQGVLGNKRVTTASFYLDEEANHWWQWLRRTYQDEGAVITWRVFERELLARFGPNEYINFNEKLSRVQQNGTVREYQQEFEKLANRVRGWPPDALLGTFVGGLKEDIAKEVRMRQPHSLREAITIARMREERLEQKRRAGRITPLRATGVLRLPNPTTPAPRFPAPTPIRRISWEEMQQRRERGLCFKCNEKFTPGHRCKTPHVHLIEADPVEDMEGVSSGEADLHGEGQSEGEAQPVISLHALSGWNGPRTMRVTACIQGQPLTILIDSGSTHNFVSDRIAQQLQLPLDATVQFGVRVANGEILQCREMFRSVEVELQGKRFSVNFYTLPLVGLDAVLGVQWLEELGPVVCDWKQMTMKFWRDGQECRLIGQPSETARARESQEMQREIKGKAQLFAIMVKGSGEHHLEAERRELPQDLQRLLRRYSSLFQEPRGLPPERSFVHRIPLQAEASAVNVRPYRYAYYQKNEIERQVAEMLECGMVRESHSPFSSPVLLVKKKDGTWRFCTDYRALNAVTIKDRFPIPTVDDMLDELHGARFFTKLDLRAGYHQIRIHLEDVHKTAFRTHHGHFEYLVMPFGLCNAPSTFQAAMNSIFREHLRKFILVFFDDILVYSTTWELHLFHLNITLKILSDHRFYLQPSKCLFGQQQVEYLGHLVSAGGVQVDATKIQAMQDWPRPTTVMELRGFLGLTGYYRKFVKSYGLIAAPLTSLLRKGQFQWNLQAEQAFLHLKQAMTTTPVLAIPNFSETFVIETDASEKGVGAVLSQGGRPIAYMSKALSVIKKDWSTYAKEMLAIMEAVRMWRPYLLGRRFQIRTDQKSLRYFLE</sequence>
<dbReference type="InterPro" id="IPR043128">
    <property type="entry name" value="Rev_trsase/Diguanyl_cyclase"/>
</dbReference>
<keyword evidence="9" id="KW-0229">DNA integration</keyword>
<dbReference type="SUPFAM" id="SSF56672">
    <property type="entry name" value="DNA/RNA polymerases"/>
    <property type="match status" value="1"/>
</dbReference>
<proteinExistence type="predicted"/>
<dbReference type="Pfam" id="PF03732">
    <property type="entry name" value="Retrotrans_gag"/>
    <property type="match status" value="1"/>
</dbReference>
<dbReference type="PROSITE" id="PS00141">
    <property type="entry name" value="ASP_PROTEASE"/>
    <property type="match status" value="1"/>
</dbReference>
<keyword evidence="5" id="KW-0255">Endonuclease</keyword>
<evidence type="ECO:0000256" key="4">
    <source>
        <dbReference type="ARBA" id="ARBA00022722"/>
    </source>
</evidence>
<dbReference type="InterPro" id="IPR041577">
    <property type="entry name" value="RT_RNaseH_2"/>
</dbReference>
<dbReference type="GO" id="GO:0004190">
    <property type="term" value="F:aspartic-type endopeptidase activity"/>
    <property type="evidence" value="ECO:0007669"/>
    <property type="project" value="InterPro"/>
</dbReference>
<evidence type="ECO:0000256" key="11">
    <source>
        <dbReference type="ARBA" id="ARBA00023268"/>
    </source>
</evidence>
<accession>A0A8B7BKV1</accession>
<feature type="region of interest" description="Disordered" evidence="12">
    <location>
        <begin position="46"/>
        <end position="73"/>
    </location>
</feature>
<dbReference type="FunFam" id="3.10.10.10:FF:000007">
    <property type="entry name" value="Retrovirus-related Pol polyprotein from transposon 17.6-like Protein"/>
    <property type="match status" value="1"/>
</dbReference>
<keyword evidence="10" id="KW-0695">RNA-directed DNA polymerase</keyword>
<protein>
    <submittedName>
        <fullName evidence="15">Uncharacterized protein LOC103699337</fullName>
    </submittedName>
</protein>
<evidence type="ECO:0000256" key="10">
    <source>
        <dbReference type="ARBA" id="ARBA00022918"/>
    </source>
</evidence>
<evidence type="ECO:0000313" key="15">
    <source>
        <dbReference type="RefSeq" id="XP_008779589.2"/>
    </source>
</evidence>
<dbReference type="InterPro" id="IPR001969">
    <property type="entry name" value="Aspartic_peptidase_AS"/>
</dbReference>
<dbReference type="Proteomes" id="UP000228380">
    <property type="component" value="Unplaced"/>
</dbReference>
<dbReference type="Gene3D" id="3.10.10.10">
    <property type="entry name" value="HIV Type 1 Reverse Transcriptase, subunit A, domain 1"/>
    <property type="match status" value="1"/>
</dbReference>
<evidence type="ECO:0000256" key="12">
    <source>
        <dbReference type="SAM" id="MobiDB-lite"/>
    </source>
</evidence>
<dbReference type="SUPFAM" id="SSF50630">
    <property type="entry name" value="Acid proteases"/>
    <property type="match status" value="1"/>
</dbReference>
<evidence type="ECO:0000256" key="7">
    <source>
        <dbReference type="ARBA" id="ARBA00022842"/>
    </source>
</evidence>
<dbReference type="Gene3D" id="2.40.70.10">
    <property type="entry name" value="Acid Proteases"/>
    <property type="match status" value="1"/>
</dbReference>
<evidence type="ECO:0000256" key="5">
    <source>
        <dbReference type="ARBA" id="ARBA00022759"/>
    </source>
</evidence>
<keyword evidence="8" id="KW-0694">RNA-binding</keyword>
<dbReference type="CDD" id="cd09274">
    <property type="entry name" value="RNase_HI_RT_Ty3"/>
    <property type="match status" value="1"/>
</dbReference>
<dbReference type="InterPro" id="IPR000477">
    <property type="entry name" value="RT_dom"/>
</dbReference>
<dbReference type="GO" id="GO:0003964">
    <property type="term" value="F:RNA-directed DNA polymerase activity"/>
    <property type="evidence" value="ECO:0007669"/>
    <property type="project" value="UniProtKB-KW"/>
</dbReference>
<dbReference type="InterPro" id="IPR050951">
    <property type="entry name" value="Retrovirus_Pol_polyprotein"/>
</dbReference>